<keyword evidence="4" id="KW-0998">Cell outer membrane</keyword>
<comment type="caution">
    <text evidence="8">The sequence shown here is derived from an EMBL/GenBank/DDBJ whole genome shotgun (WGS) entry which is preliminary data.</text>
</comment>
<gene>
    <name evidence="8" type="ORF">D3876_19790</name>
</gene>
<dbReference type="Pfam" id="PF00497">
    <property type="entry name" value="SBP_bac_3"/>
    <property type="match status" value="1"/>
</dbReference>
<keyword evidence="4" id="KW-0472">Membrane</keyword>
<evidence type="ECO:0000256" key="1">
    <source>
        <dbReference type="ARBA" id="ARBA00004339"/>
    </source>
</evidence>
<evidence type="ECO:0000313" key="8">
    <source>
        <dbReference type="EMBL" id="RJF86068.1"/>
    </source>
</evidence>
<evidence type="ECO:0000259" key="7">
    <source>
        <dbReference type="SMART" id="SM00062"/>
    </source>
</evidence>
<evidence type="ECO:0000256" key="2">
    <source>
        <dbReference type="ARBA" id="ARBA00009387"/>
    </source>
</evidence>
<dbReference type="Gene3D" id="1.10.530.10">
    <property type="match status" value="1"/>
</dbReference>
<feature type="chain" id="PRO_5019431510" evidence="6">
    <location>
        <begin position="22"/>
        <end position="513"/>
    </location>
</feature>
<dbReference type="InterPro" id="IPR023346">
    <property type="entry name" value="Lysozyme-like_dom_sf"/>
</dbReference>
<dbReference type="Gene3D" id="3.40.190.10">
    <property type="entry name" value="Periplasmic binding protein-like II"/>
    <property type="match status" value="2"/>
</dbReference>
<dbReference type="Proteomes" id="UP000286100">
    <property type="component" value="Unassembled WGS sequence"/>
</dbReference>
<accession>A0A418W7U0</accession>
<dbReference type="PROSITE" id="PS51257">
    <property type="entry name" value="PROKAR_LIPOPROTEIN"/>
    <property type="match status" value="1"/>
</dbReference>
<evidence type="ECO:0000313" key="9">
    <source>
        <dbReference type="Proteomes" id="UP000286100"/>
    </source>
</evidence>
<dbReference type="CDD" id="cd01009">
    <property type="entry name" value="PBP2_YfhD_N"/>
    <property type="match status" value="1"/>
</dbReference>
<dbReference type="SUPFAM" id="SSF53955">
    <property type="entry name" value="Lysozyme-like"/>
    <property type="match status" value="1"/>
</dbReference>
<dbReference type="OrthoDB" id="9801695at2"/>
<dbReference type="SUPFAM" id="SSF53850">
    <property type="entry name" value="Periplasmic binding protein-like II"/>
    <property type="match status" value="1"/>
</dbReference>
<protein>
    <submittedName>
        <fullName evidence="8">Lytic transglycosylase F</fullName>
    </submittedName>
</protein>
<dbReference type="EMBL" id="QYUM01000004">
    <property type="protein sequence ID" value="RJF86068.1"/>
    <property type="molecule type" value="Genomic_DNA"/>
</dbReference>
<dbReference type="RefSeq" id="WP_119765430.1">
    <property type="nucleotide sequence ID" value="NZ_QYUM01000004.1"/>
</dbReference>
<evidence type="ECO:0000256" key="6">
    <source>
        <dbReference type="SAM" id="SignalP"/>
    </source>
</evidence>
<dbReference type="PANTHER" id="PTHR35936">
    <property type="entry name" value="MEMBRANE-BOUND LYTIC MUREIN TRANSGLYCOSYLASE F"/>
    <property type="match status" value="1"/>
</dbReference>
<organism evidence="8 9">
    <name type="scientific">Sphingomonas cavernae</name>
    <dbReference type="NCBI Taxonomy" id="2320861"/>
    <lineage>
        <taxon>Bacteria</taxon>
        <taxon>Pseudomonadati</taxon>
        <taxon>Pseudomonadota</taxon>
        <taxon>Alphaproteobacteria</taxon>
        <taxon>Sphingomonadales</taxon>
        <taxon>Sphingomonadaceae</taxon>
        <taxon>Sphingomonas</taxon>
    </lineage>
</organism>
<feature type="domain" description="Solute-binding protein family 3/N-terminal" evidence="7">
    <location>
        <begin position="81"/>
        <end position="322"/>
    </location>
</feature>
<dbReference type="InterPro" id="IPR001638">
    <property type="entry name" value="Solute-binding_3/MltF_N"/>
</dbReference>
<sequence>MKTAWKALALIILATSGGCSGSEEQTKSGAERPAKQADAGRQPDDAPLAPPAYQMALPDELRPLVDRPFTGDLDGLVERRIVRAGVPFNRTFYFIDKGVQRGLSFEYLTLFEEQLNKSLNTGNLRIHVVPLPMPRDMLIEGLRTGKLDMVIAQLTITPERLKLVDFTNPTRPNVDEIVVTGPGSPQIASLDGLSGKKVFARKSSSYYVSLQALNRDLKARGKAPVDIAEAPENLEDDDLLEMVNAGLIPAIVVDNYLADYWKQIFPNLNVHHALTLRKGGNLAVAVRKGTPKLMAELNAFIAKNGMKSAIGAVLAKRYLQSTDYLKNAASDTERRKFLEMAELFRKYGGQYQFDYLLMAAQGYQESRLDQGASSHVGAIGVMQLMPATGKEQGVGDIRQLEPNIHAGVKYMRFMRDRYYEGQPMTPINKGLFTFASYNAGPGRIQKLRNEAAQRGLDPNVWFGNVERIASERIGRETVTYVGNIYKYYIAYKLIAEERERRAAARAKIQAAAQ</sequence>
<feature type="compositionally biased region" description="Basic and acidic residues" evidence="5">
    <location>
        <begin position="24"/>
        <end position="35"/>
    </location>
</feature>
<proteinExistence type="inferred from homology"/>
<comment type="subcellular location">
    <subcellularLocation>
        <location evidence="1">Cell outer membrane</location>
        <topology evidence="1">Peripheral membrane protein</topology>
    </subcellularLocation>
</comment>
<dbReference type="Pfam" id="PF01464">
    <property type="entry name" value="SLT"/>
    <property type="match status" value="1"/>
</dbReference>
<dbReference type="CDD" id="cd13403">
    <property type="entry name" value="MLTF-like"/>
    <property type="match status" value="1"/>
</dbReference>
<comment type="similarity">
    <text evidence="2">Belongs to the virb1 family.</text>
</comment>
<keyword evidence="9" id="KW-1185">Reference proteome</keyword>
<feature type="region of interest" description="Disordered" evidence="5">
    <location>
        <begin position="18"/>
        <end position="50"/>
    </location>
</feature>
<dbReference type="InterPro" id="IPR008258">
    <property type="entry name" value="Transglycosylase_SLT_dom_1"/>
</dbReference>
<evidence type="ECO:0000256" key="3">
    <source>
        <dbReference type="ARBA" id="ARBA00022729"/>
    </source>
</evidence>
<keyword evidence="3 6" id="KW-0732">Signal</keyword>
<feature type="signal peptide" evidence="6">
    <location>
        <begin position="1"/>
        <end position="21"/>
    </location>
</feature>
<dbReference type="AlphaFoldDB" id="A0A418W7U0"/>
<dbReference type="GO" id="GO:0009279">
    <property type="term" value="C:cell outer membrane"/>
    <property type="evidence" value="ECO:0007669"/>
    <property type="project" value="UniProtKB-SubCell"/>
</dbReference>
<reference evidence="8 9" key="1">
    <citation type="submission" date="2018-09" db="EMBL/GenBank/DDBJ databases">
        <authorList>
            <person name="Zhu H."/>
        </authorList>
    </citation>
    <scope>NUCLEOTIDE SEQUENCE [LARGE SCALE GENOMIC DNA]</scope>
    <source>
        <strain evidence="8 9">K2R01-6</strain>
    </source>
</reference>
<dbReference type="SMART" id="SM00062">
    <property type="entry name" value="PBPb"/>
    <property type="match status" value="1"/>
</dbReference>
<name>A0A418W7U0_9SPHN</name>
<evidence type="ECO:0000256" key="4">
    <source>
        <dbReference type="ARBA" id="ARBA00023237"/>
    </source>
</evidence>
<evidence type="ECO:0000256" key="5">
    <source>
        <dbReference type="SAM" id="MobiDB-lite"/>
    </source>
</evidence>